<name>A0A1I6ACR0_9PSEU</name>
<dbReference type="AlphaFoldDB" id="A0A1I6ACR0"/>
<dbReference type="EMBL" id="FOWW01000012">
    <property type="protein sequence ID" value="SFQ66498.1"/>
    <property type="molecule type" value="Genomic_DNA"/>
</dbReference>
<dbReference type="RefSeq" id="WP_092535785.1">
    <property type="nucleotide sequence ID" value="NZ_FOWW01000012.1"/>
</dbReference>
<dbReference type="Proteomes" id="UP000198727">
    <property type="component" value="Unassembled WGS sequence"/>
</dbReference>
<protein>
    <submittedName>
        <fullName evidence="1">Uncharacterized protein</fullName>
    </submittedName>
</protein>
<keyword evidence="2" id="KW-1185">Reference proteome</keyword>
<proteinExistence type="predicted"/>
<evidence type="ECO:0000313" key="1">
    <source>
        <dbReference type="EMBL" id="SFQ66498.1"/>
    </source>
</evidence>
<sequence length="104" mass="11701">MSVILTTFRPVPPGAIDYAEQSPIEVSSPAHGRRTRLSRRAASEYLYRGERAGERSALLGGTGPWESGRRHWFRRNWGWAAANYLASRRARLADGPMRLLDSFA</sequence>
<accession>A0A1I6ACR0</accession>
<dbReference type="STRING" id="587909.SAMN05421810_11213"/>
<reference evidence="2" key="1">
    <citation type="submission" date="2016-10" db="EMBL/GenBank/DDBJ databases">
        <authorList>
            <person name="Varghese N."/>
            <person name="Submissions S."/>
        </authorList>
    </citation>
    <scope>NUCLEOTIDE SEQUENCE [LARGE SCALE GENOMIC DNA]</scope>
    <source>
        <strain evidence="2">CGMCC 4.5579</strain>
    </source>
</reference>
<gene>
    <name evidence="1" type="ORF">SAMN05421810_11213</name>
</gene>
<evidence type="ECO:0000313" key="2">
    <source>
        <dbReference type="Proteomes" id="UP000198727"/>
    </source>
</evidence>
<organism evidence="1 2">
    <name type="scientific">Amycolatopsis arida</name>
    <dbReference type="NCBI Taxonomy" id="587909"/>
    <lineage>
        <taxon>Bacteria</taxon>
        <taxon>Bacillati</taxon>
        <taxon>Actinomycetota</taxon>
        <taxon>Actinomycetes</taxon>
        <taxon>Pseudonocardiales</taxon>
        <taxon>Pseudonocardiaceae</taxon>
        <taxon>Amycolatopsis</taxon>
    </lineage>
</organism>